<comment type="caution">
    <text evidence="1">The sequence shown here is derived from an EMBL/GenBank/DDBJ whole genome shotgun (WGS) entry which is preliminary data.</text>
</comment>
<dbReference type="AlphaFoldDB" id="A0A178LFS9"/>
<evidence type="ECO:0000313" key="1">
    <source>
        <dbReference type="EMBL" id="OAN28893.1"/>
    </source>
</evidence>
<dbReference type="Proteomes" id="UP000183046">
    <property type="component" value="Unassembled WGS sequence"/>
</dbReference>
<protein>
    <submittedName>
        <fullName evidence="1">Uncharacterized protein</fullName>
    </submittedName>
</protein>
<dbReference type="EMBL" id="LWCR01000018">
    <property type="protein sequence ID" value="OAN28893.1"/>
    <property type="molecule type" value="Genomic_DNA"/>
</dbReference>
<gene>
    <name evidence="1" type="ORF">A4V15_19280</name>
    <name evidence="2" type="ORF">SAMN05216279_12947</name>
</gene>
<dbReference type="Proteomes" id="UP000078356">
    <property type="component" value="Unassembled WGS sequence"/>
</dbReference>
<dbReference type="OrthoDB" id="6921587at2"/>
<dbReference type="EMBL" id="FMWB01000029">
    <property type="protein sequence ID" value="SCZ48671.1"/>
    <property type="molecule type" value="Genomic_DNA"/>
</dbReference>
<reference evidence="2" key="2">
    <citation type="submission" date="2016-10" db="EMBL/GenBank/DDBJ databases">
        <authorList>
            <person name="Varghese N."/>
            <person name="Submissions S."/>
        </authorList>
    </citation>
    <scope>NUCLEOTIDE SEQUENCE</scope>
    <source>
        <strain evidence="2">DSM 15758</strain>
    </source>
</reference>
<evidence type="ECO:0000313" key="3">
    <source>
        <dbReference type="Proteomes" id="UP000078356"/>
    </source>
</evidence>
<reference evidence="1 3" key="1">
    <citation type="submission" date="2016-04" db="EMBL/GenBank/DDBJ databases">
        <title>Draft Genome Sequences of Staphylococcus capitis Strain H36, S. capitis Strain H65, S. cohnii Strain H62, S. hominis Strain H69, Mycobacterium iranicum Strain H39, Plantibacter sp. Strain H53, Pseudomonas oryzihabitans Strain H72, and Microbacterium sp. Strain H83, isolated from residential settings.</title>
        <authorList>
            <person name="Lymperopoulou D."/>
            <person name="Adams R.I."/>
            <person name="Lindow S."/>
            <person name="Coil D.A."/>
            <person name="Jospin G."/>
            <person name="Eisen J.A."/>
        </authorList>
    </citation>
    <scope>NUCLEOTIDE SEQUENCE [LARGE SCALE GENOMIC DNA]</scope>
    <source>
        <strain evidence="1 3">H72</strain>
    </source>
</reference>
<dbReference type="RefSeq" id="WP_007162841.1">
    <property type="nucleotide sequence ID" value="NZ_CP102429.1"/>
</dbReference>
<name>A0A178LFS9_9PSED</name>
<reference evidence="4" key="3">
    <citation type="submission" date="2016-10" db="EMBL/GenBank/DDBJ databases">
        <authorList>
            <person name="de Groot N.N."/>
        </authorList>
    </citation>
    <scope>NUCLEOTIDE SEQUENCE [LARGE SCALE GENOMIC DNA]</scope>
    <source>
        <strain evidence="4">DSM 15758</strain>
    </source>
</reference>
<organism evidence="1 3">
    <name type="scientific">Pseudomonas oryzihabitans</name>
    <dbReference type="NCBI Taxonomy" id="47885"/>
    <lineage>
        <taxon>Bacteria</taxon>
        <taxon>Pseudomonadati</taxon>
        <taxon>Pseudomonadota</taxon>
        <taxon>Gammaproteobacteria</taxon>
        <taxon>Pseudomonadales</taxon>
        <taxon>Pseudomonadaceae</taxon>
        <taxon>Pseudomonas</taxon>
    </lineage>
</organism>
<sequence>MSHRLNSYIARLRTELMSVLMMAEPEVWEQVRNASPEAQIDALFKSSAIRRFICEHALGQAGYEKDGIVQRLRNGVLYQLERLSIDWDQNGYPANVLLFGRPLSNTDDAAAFLGRISDFVSVPAGIPISGPEILDLVK</sequence>
<evidence type="ECO:0000313" key="2">
    <source>
        <dbReference type="EMBL" id="SCZ48671.1"/>
    </source>
</evidence>
<accession>A0A1G5PHJ1</accession>
<proteinExistence type="predicted"/>
<evidence type="ECO:0000313" key="4">
    <source>
        <dbReference type="Proteomes" id="UP000183046"/>
    </source>
</evidence>
<accession>A0A178LFS9</accession>